<dbReference type="Gene3D" id="1.25.40.20">
    <property type="entry name" value="Ankyrin repeat-containing domain"/>
    <property type="match status" value="1"/>
</dbReference>
<sequence>MSQAIDIPAQPSRRSRAVPEHEEFPLEDGPYFGFIEVFPSGDVSWSVSAGSGKYVEVSPRRRLPPLAFIVEKDQISKKITIEVTSLSLKQAVYRAILNQDPSLKSVHIDFEALLQYYEALKSHCNRLESHRPHSSATAELKLLVDDLLPEKALFDGIGIEAFRQRGVLSLVHLQDIHQRNLHMGLDEIENCFFLGLIPDEINDEYMQALNTRYAEFARSGDLTGLQDLCEPIVRSGEIELQYNPSLLLEVIENGCVELYQYMLELVDRTRDNTVQLSDCQRSLADITFDPFHVAIRLGQVELVRSFVDNAAIFEGRIHDSAIPSNNHIFTPLSSAVFWRQPQIVQLLLHSGPTYSSGYLQAVSLALSGNFVEILDILSHYEQHAAPNAASPISSQSSLAYEPSDSYLCPNPVGSMGWMSLSHHVNAVDINNRVAGMISNPITEPIHQVVDPRALHCPSIQQTPDFRTAGLDSRSAFTRDVLQSTDTTRGPEPTHRPSQEHLPFMRQSVAHQTARLLGQDFVQRLDLLRNKLLELHSQSTAAVSYGRLLQNFNSVENIWEGGIEVFRKIARNEAPAGLVGVVQCLLIADALAFRASSSHEDVYKQFTDDLGRWRTVLTDFDEQRIFDTVVGHVWEVDSAYKLGIPQSGADQIYRYQEFIQNLVSVDQLDPRLQRKFRSLGTHLRTIQQRIGQRALANDTIRHTTRSRRRDSGVHRPIQHVLGRLTRDTDSGDEGDIDLNEFLYLEAIQEEDSARDRRRVHAPTSNNTWKDISPMVVLLLASVAFSIVLAMIPAVQSKSQSQVDPHMSPGYDRSCSIMEEFLSFEIPDCNPGAYASATSYAAGGGSLIHLMKVATQWRRNIKSITLPSTSSSESIFPNSSLAHSPSGSSSIFSTDLSSTDTAPSSDRFRCLSHKCPKTFSSVSNRNKHMREGCAFRSKKGYPCRNENCTKILTTKWYRSTQYVPPLPDAGLKVLRKWQQVLANFQLTYDCI</sequence>
<dbReference type="OMA" id="AAVYWRQ"/>
<organism evidence="2 3">
    <name type="scientific">Stachybotrys chlorohalonatus (strain IBT 40285)</name>
    <dbReference type="NCBI Taxonomy" id="1283841"/>
    <lineage>
        <taxon>Eukaryota</taxon>
        <taxon>Fungi</taxon>
        <taxon>Dikarya</taxon>
        <taxon>Ascomycota</taxon>
        <taxon>Pezizomycotina</taxon>
        <taxon>Sordariomycetes</taxon>
        <taxon>Hypocreomycetidae</taxon>
        <taxon>Hypocreales</taxon>
        <taxon>Stachybotryaceae</taxon>
        <taxon>Stachybotrys</taxon>
    </lineage>
</organism>
<evidence type="ECO:0000313" key="3">
    <source>
        <dbReference type="Proteomes" id="UP000028524"/>
    </source>
</evidence>
<protein>
    <submittedName>
        <fullName evidence="2">Uncharacterized protein</fullName>
    </submittedName>
</protein>
<dbReference type="AlphaFoldDB" id="A0A084QYV5"/>
<keyword evidence="3" id="KW-1185">Reference proteome</keyword>
<accession>A0A084QYV5</accession>
<proteinExistence type="predicted"/>
<dbReference type="STRING" id="1283841.A0A084QYV5"/>
<feature type="region of interest" description="Disordered" evidence="1">
    <location>
        <begin position="866"/>
        <end position="885"/>
    </location>
</feature>
<dbReference type="InParanoid" id="A0A084QYV5"/>
<dbReference type="HOGENOM" id="CLU_301909_0_0_1"/>
<reference evidence="2 3" key="1">
    <citation type="journal article" date="2014" name="BMC Genomics">
        <title>Comparative genome sequencing reveals chemotype-specific gene clusters in the toxigenic black mold Stachybotrys.</title>
        <authorList>
            <person name="Semeiks J."/>
            <person name="Borek D."/>
            <person name="Otwinowski Z."/>
            <person name="Grishin N.V."/>
        </authorList>
    </citation>
    <scope>NUCLEOTIDE SEQUENCE [LARGE SCALE GENOMIC DNA]</scope>
    <source>
        <strain evidence="2 3">IBT 40285</strain>
    </source>
</reference>
<dbReference type="InterPro" id="IPR036770">
    <property type="entry name" value="Ankyrin_rpt-contain_sf"/>
</dbReference>
<dbReference type="SUPFAM" id="SSF48403">
    <property type="entry name" value="Ankyrin repeat"/>
    <property type="match status" value="1"/>
</dbReference>
<dbReference type="EMBL" id="KL659601">
    <property type="protein sequence ID" value="KFA69140.1"/>
    <property type="molecule type" value="Genomic_DNA"/>
</dbReference>
<feature type="region of interest" description="Disordered" evidence="1">
    <location>
        <begin position="481"/>
        <end position="501"/>
    </location>
</feature>
<gene>
    <name evidence="2" type="ORF">S40285_00021</name>
</gene>
<name>A0A084QYV5_STAC4</name>
<dbReference type="OrthoDB" id="4846939at2759"/>
<dbReference type="Proteomes" id="UP000028524">
    <property type="component" value="Unassembled WGS sequence"/>
</dbReference>
<feature type="region of interest" description="Disordered" evidence="1">
    <location>
        <begin position="1"/>
        <end position="21"/>
    </location>
</feature>
<evidence type="ECO:0000313" key="2">
    <source>
        <dbReference type="EMBL" id="KFA69140.1"/>
    </source>
</evidence>
<evidence type="ECO:0000256" key="1">
    <source>
        <dbReference type="SAM" id="MobiDB-lite"/>
    </source>
</evidence>